<comment type="similarity">
    <text evidence="2 10">Belongs to the RNA methyltransferase RsmE family.</text>
</comment>
<feature type="domain" description="Ribosomal RNA small subunit methyltransferase E PUA-like" evidence="12">
    <location>
        <begin position="36"/>
        <end position="74"/>
    </location>
</feature>
<keyword evidence="4 10" id="KW-0698">rRNA processing</keyword>
<reference evidence="13" key="1">
    <citation type="journal article" date="2011" name="Environ. Microbiol.">
        <title>Time-series analyses of Monterey Bay coastal microbial picoplankton using a 'genome proxy' microarray.</title>
        <authorList>
            <person name="Rich V.I."/>
            <person name="Pham V.D."/>
            <person name="Eppley J."/>
            <person name="Shi Y."/>
            <person name="DeLong E.F."/>
        </authorList>
    </citation>
    <scope>NUCLEOTIDE SEQUENCE</scope>
</reference>
<dbReference type="PANTHER" id="PTHR30027">
    <property type="entry name" value="RIBOSOMAL RNA SMALL SUBUNIT METHYLTRANSFERASE E"/>
    <property type="match status" value="1"/>
</dbReference>
<dbReference type="NCBIfam" id="TIGR00046">
    <property type="entry name" value="RsmE family RNA methyltransferase"/>
    <property type="match status" value="1"/>
</dbReference>
<evidence type="ECO:0000256" key="10">
    <source>
        <dbReference type="PIRNR" id="PIRNR015601"/>
    </source>
</evidence>
<organism evidence="13">
    <name type="scientific">uncultured bacterium HF4000_05M23</name>
    <dbReference type="NCBI Taxonomy" id="542534"/>
    <lineage>
        <taxon>Bacteria</taxon>
        <taxon>environmental samples</taxon>
    </lineage>
</organism>
<dbReference type="GO" id="GO:0070475">
    <property type="term" value="P:rRNA base methylation"/>
    <property type="evidence" value="ECO:0007669"/>
    <property type="project" value="TreeGrafter"/>
</dbReference>
<evidence type="ECO:0000259" key="11">
    <source>
        <dbReference type="Pfam" id="PF04452"/>
    </source>
</evidence>
<dbReference type="Pfam" id="PF20260">
    <property type="entry name" value="PUA_4"/>
    <property type="match status" value="1"/>
</dbReference>
<dbReference type="GO" id="GO:0005737">
    <property type="term" value="C:cytoplasm"/>
    <property type="evidence" value="ECO:0007669"/>
    <property type="project" value="UniProtKB-SubCell"/>
</dbReference>
<dbReference type="InterPro" id="IPR029026">
    <property type="entry name" value="tRNA_m1G_MTases_N"/>
</dbReference>
<dbReference type="Gene3D" id="3.40.1280.10">
    <property type="match status" value="1"/>
</dbReference>
<evidence type="ECO:0000313" key="13">
    <source>
        <dbReference type="EMBL" id="ADI16506.1"/>
    </source>
</evidence>
<comment type="subcellular location">
    <subcellularLocation>
        <location evidence="1 10">Cytoplasm</location>
    </subcellularLocation>
</comment>
<proteinExistence type="inferred from homology"/>
<comment type="function">
    <text evidence="8 10">Specifically methylates the N3 position of the uracil ring of uridine 1498 (m3U1498) in 16S rRNA. Acts on the fully assembled 30S ribosomal subunit.</text>
</comment>
<evidence type="ECO:0000256" key="6">
    <source>
        <dbReference type="ARBA" id="ARBA00022679"/>
    </source>
</evidence>
<evidence type="ECO:0000256" key="5">
    <source>
        <dbReference type="ARBA" id="ARBA00022603"/>
    </source>
</evidence>
<accession>E0XQ15</accession>
<dbReference type="InterPro" id="IPR029028">
    <property type="entry name" value="Alpha/beta_knot_MTases"/>
</dbReference>
<keyword evidence="6 10" id="KW-0808">Transferase</keyword>
<dbReference type="InterPro" id="IPR046886">
    <property type="entry name" value="RsmE_MTase_dom"/>
</dbReference>
<evidence type="ECO:0000256" key="1">
    <source>
        <dbReference type="ARBA" id="ARBA00004496"/>
    </source>
</evidence>
<evidence type="ECO:0000256" key="3">
    <source>
        <dbReference type="ARBA" id="ARBA00022490"/>
    </source>
</evidence>
<evidence type="ECO:0000256" key="4">
    <source>
        <dbReference type="ARBA" id="ARBA00022552"/>
    </source>
</evidence>
<keyword evidence="7 10" id="KW-0949">S-adenosyl-L-methionine</keyword>
<evidence type="ECO:0000256" key="8">
    <source>
        <dbReference type="ARBA" id="ARBA00025699"/>
    </source>
</evidence>
<dbReference type="InterPro" id="IPR015947">
    <property type="entry name" value="PUA-like_sf"/>
</dbReference>
<protein>
    <recommendedName>
        <fullName evidence="10">Ribosomal RNA small subunit methyltransferase E</fullName>
        <ecNumber evidence="10">2.1.1.193</ecNumber>
    </recommendedName>
</protein>
<dbReference type="PANTHER" id="PTHR30027:SF3">
    <property type="entry name" value="16S RRNA (URACIL(1498)-N(3))-METHYLTRANSFERASE"/>
    <property type="match status" value="1"/>
</dbReference>
<keyword evidence="3 10" id="KW-0963">Cytoplasm</keyword>
<keyword evidence="5 10" id="KW-0489">Methyltransferase</keyword>
<sequence length="274" mass="29293">MHRFYVPNIAFPAIDPTGPDSAKRSITLDGQLARQLKTVLRVGIGDRIGLFDGSGLEWEVQIDQVDRTEVAVRLISTVESVPEPFARVTMLLGLARPERIELAIQKCTELGAVRFIPVLSERVQGGVTGAPSGSRLDRWRRIAIEAAEQCGRAVVPPVDEPLPVMDAVNSQLAARQLFCMWEERTGDSSPLGEALKSIETQALEKNDGQRETGTGGCEMAVLIGPPGGVSHAEASAIQEAGASLVTLGPRVLRSETAAIVVMSAILYEMGDLGG</sequence>
<dbReference type="InterPro" id="IPR006700">
    <property type="entry name" value="RsmE"/>
</dbReference>
<dbReference type="EC" id="2.1.1.193" evidence="10"/>
<dbReference type="EMBL" id="GU474839">
    <property type="protein sequence ID" value="ADI16506.1"/>
    <property type="molecule type" value="Genomic_DNA"/>
</dbReference>
<dbReference type="SUPFAM" id="SSF88697">
    <property type="entry name" value="PUA domain-like"/>
    <property type="match status" value="1"/>
</dbReference>
<comment type="catalytic activity">
    <reaction evidence="9 10">
        <text>uridine(1498) in 16S rRNA + S-adenosyl-L-methionine = N(3)-methyluridine(1498) in 16S rRNA + S-adenosyl-L-homocysteine + H(+)</text>
        <dbReference type="Rhea" id="RHEA:42920"/>
        <dbReference type="Rhea" id="RHEA-COMP:10283"/>
        <dbReference type="Rhea" id="RHEA-COMP:10284"/>
        <dbReference type="ChEBI" id="CHEBI:15378"/>
        <dbReference type="ChEBI" id="CHEBI:57856"/>
        <dbReference type="ChEBI" id="CHEBI:59789"/>
        <dbReference type="ChEBI" id="CHEBI:65315"/>
        <dbReference type="ChEBI" id="CHEBI:74502"/>
        <dbReference type="EC" id="2.1.1.193"/>
    </reaction>
</comment>
<dbReference type="PIRSF" id="PIRSF015601">
    <property type="entry name" value="MTase_slr0722"/>
    <property type="match status" value="1"/>
</dbReference>
<dbReference type="AlphaFoldDB" id="E0XQ15"/>
<dbReference type="GO" id="GO:0070042">
    <property type="term" value="F:rRNA (uridine-N3-)-methyltransferase activity"/>
    <property type="evidence" value="ECO:0007669"/>
    <property type="project" value="TreeGrafter"/>
</dbReference>
<name>E0XQ15_9BACT</name>
<evidence type="ECO:0000256" key="9">
    <source>
        <dbReference type="ARBA" id="ARBA00047944"/>
    </source>
</evidence>
<evidence type="ECO:0000256" key="2">
    <source>
        <dbReference type="ARBA" id="ARBA00005528"/>
    </source>
</evidence>
<feature type="domain" description="Ribosomal RNA small subunit methyltransferase E methyltransferase" evidence="11">
    <location>
        <begin position="83"/>
        <end position="265"/>
    </location>
</feature>
<evidence type="ECO:0000259" key="12">
    <source>
        <dbReference type="Pfam" id="PF20260"/>
    </source>
</evidence>
<evidence type="ECO:0000256" key="7">
    <source>
        <dbReference type="ARBA" id="ARBA00022691"/>
    </source>
</evidence>
<dbReference type="Pfam" id="PF04452">
    <property type="entry name" value="Methyltrans_RNA"/>
    <property type="match status" value="1"/>
</dbReference>
<dbReference type="InterPro" id="IPR046887">
    <property type="entry name" value="RsmE_PUA-like"/>
</dbReference>
<dbReference type="CDD" id="cd18084">
    <property type="entry name" value="RsmE-like"/>
    <property type="match status" value="1"/>
</dbReference>
<dbReference type="SUPFAM" id="SSF75217">
    <property type="entry name" value="alpha/beta knot"/>
    <property type="match status" value="1"/>
</dbReference>